<dbReference type="AlphaFoldDB" id="A0A9X3NE94"/>
<evidence type="ECO:0000313" key="3">
    <source>
        <dbReference type="Proteomes" id="UP001147653"/>
    </source>
</evidence>
<sequence>MTDDIFCPNCGARLNPRALSCSFCGARLDEFEIDDAEDRPAPTFPTAAVLQAVPVPQAPPEPAPAPEGLVRAGMIAAGIAGAVAAGVVLVAGLLIAIVAPDVSLIGSVGASESLLVETFRQAIGTLLAPMVDLSDSLLAGSRRVHPLILLAIPITALALAVRWQIHRTEGAPPLTRLAWALLVAVPFGVLMLMFALLSYGNDGSVVSPSPGNTFALGVLWGLIGGLIGAATTLPLKELVTVPPGVARVLRAAVATLWPLAAVVAIATVLGVVGWLVQVGADAGGVREGRGTATALIEEAFYAPEHGVQLTALGAGTLFRPDGTGGLGLPFPVDDPNSIPGTDGAFRIFSYGDALPAYVFLPAVVLLLGLNLLAALYAGFAAARAVGADRPGTAAAWGALVGPVWALTMVAAVVLAGGLLHGDAGDGSVFGIYLVGGALLGAGGGALSAAQSGRASASS</sequence>
<keyword evidence="1" id="KW-0472">Membrane</keyword>
<feature type="transmembrane region" description="Helical" evidence="1">
    <location>
        <begin position="177"/>
        <end position="199"/>
    </location>
</feature>
<feature type="transmembrane region" description="Helical" evidence="1">
    <location>
        <begin position="214"/>
        <end position="235"/>
    </location>
</feature>
<feature type="transmembrane region" description="Helical" evidence="1">
    <location>
        <begin position="393"/>
        <end position="417"/>
    </location>
</feature>
<feature type="transmembrane region" description="Helical" evidence="1">
    <location>
        <begin position="75"/>
        <end position="99"/>
    </location>
</feature>
<feature type="transmembrane region" description="Helical" evidence="1">
    <location>
        <begin position="356"/>
        <end position="381"/>
    </location>
</feature>
<dbReference type="EMBL" id="JAPDDP010000076">
    <property type="protein sequence ID" value="MDA0184471.1"/>
    <property type="molecule type" value="Genomic_DNA"/>
</dbReference>
<keyword evidence="1" id="KW-0812">Transmembrane</keyword>
<feature type="transmembrane region" description="Helical" evidence="1">
    <location>
        <begin position="144"/>
        <end position="165"/>
    </location>
</feature>
<protein>
    <submittedName>
        <fullName evidence="2">Zinc ribbon domain-containing protein</fullName>
    </submittedName>
</protein>
<keyword evidence="1" id="KW-1133">Transmembrane helix</keyword>
<name>A0A9X3NE94_9ACTN</name>
<proteinExistence type="predicted"/>
<evidence type="ECO:0000313" key="2">
    <source>
        <dbReference type="EMBL" id="MDA0184471.1"/>
    </source>
</evidence>
<organism evidence="2 3">
    <name type="scientific">Solirubrobacter phytolaccae</name>
    <dbReference type="NCBI Taxonomy" id="1404360"/>
    <lineage>
        <taxon>Bacteria</taxon>
        <taxon>Bacillati</taxon>
        <taxon>Actinomycetota</taxon>
        <taxon>Thermoleophilia</taxon>
        <taxon>Solirubrobacterales</taxon>
        <taxon>Solirubrobacteraceae</taxon>
        <taxon>Solirubrobacter</taxon>
    </lineage>
</organism>
<gene>
    <name evidence="2" type="ORF">OJ997_29475</name>
</gene>
<dbReference type="Proteomes" id="UP001147653">
    <property type="component" value="Unassembled WGS sequence"/>
</dbReference>
<evidence type="ECO:0000256" key="1">
    <source>
        <dbReference type="SAM" id="Phobius"/>
    </source>
</evidence>
<accession>A0A9X3NE94</accession>
<reference evidence="2" key="1">
    <citation type="submission" date="2022-10" db="EMBL/GenBank/DDBJ databases">
        <title>The WGS of Solirubrobacter phytolaccae KCTC 29190.</title>
        <authorList>
            <person name="Jiang Z."/>
        </authorList>
    </citation>
    <scope>NUCLEOTIDE SEQUENCE</scope>
    <source>
        <strain evidence="2">KCTC 29190</strain>
    </source>
</reference>
<feature type="transmembrane region" description="Helical" evidence="1">
    <location>
        <begin position="256"/>
        <end position="276"/>
    </location>
</feature>
<feature type="transmembrane region" description="Helical" evidence="1">
    <location>
        <begin position="429"/>
        <end position="449"/>
    </location>
</feature>
<dbReference type="RefSeq" id="WP_270028925.1">
    <property type="nucleotide sequence ID" value="NZ_JAPDDP010000076.1"/>
</dbReference>
<comment type="caution">
    <text evidence="2">The sequence shown here is derived from an EMBL/GenBank/DDBJ whole genome shotgun (WGS) entry which is preliminary data.</text>
</comment>
<keyword evidence="3" id="KW-1185">Reference proteome</keyword>